<dbReference type="Proteomes" id="UP001055286">
    <property type="component" value="Unassembled WGS sequence"/>
</dbReference>
<gene>
    <name evidence="1" type="ORF">MPEAHAMD_7107</name>
</gene>
<keyword evidence="2" id="KW-1185">Reference proteome</keyword>
<dbReference type="EMBL" id="BPQJ01000090">
    <property type="protein sequence ID" value="GJD66908.1"/>
    <property type="molecule type" value="Genomic_DNA"/>
</dbReference>
<comment type="caution">
    <text evidence="1">The sequence shown here is derived from an EMBL/GenBank/DDBJ whole genome shotgun (WGS) entry which is preliminary data.</text>
</comment>
<evidence type="ECO:0000313" key="1">
    <source>
        <dbReference type="EMBL" id="GJD66908.1"/>
    </source>
</evidence>
<reference evidence="1" key="1">
    <citation type="journal article" date="2016" name="Front. Microbiol.">
        <title>Genome Sequence of the Piezophilic, Mesophilic Sulfate-Reducing Bacterium Desulfovibrio indicus J2T.</title>
        <authorList>
            <person name="Cao J."/>
            <person name="Maignien L."/>
            <person name="Shao Z."/>
            <person name="Alain K."/>
            <person name="Jebbar M."/>
        </authorList>
    </citation>
    <scope>NUCLEOTIDE SEQUENCE</scope>
    <source>
        <strain evidence="1">JCM 32048</strain>
    </source>
</reference>
<accession>A0AA37M8L1</accession>
<reference evidence="1" key="2">
    <citation type="submission" date="2021-08" db="EMBL/GenBank/DDBJ databases">
        <authorList>
            <person name="Tani A."/>
            <person name="Ola A."/>
            <person name="Ogura Y."/>
            <person name="Katsura K."/>
            <person name="Hayashi T."/>
        </authorList>
    </citation>
    <scope>NUCLEOTIDE SEQUENCE</scope>
    <source>
        <strain evidence="1">JCM 32048</strain>
    </source>
</reference>
<evidence type="ECO:0000313" key="2">
    <source>
        <dbReference type="Proteomes" id="UP001055286"/>
    </source>
</evidence>
<dbReference type="AlphaFoldDB" id="A0AA37M8L1"/>
<name>A0AA37M8L1_9HYPH</name>
<proteinExistence type="predicted"/>
<dbReference type="RefSeq" id="WP_238193776.1">
    <property type="nucleotide sequence ID" value="NZ_BPQJ01000090.1"/>
</dbReference>
<organism evidence="1 2">
    <name type="scientific">Methylobacterium frigidaeris</name>
    <dbReference type="NCBI Taxonomy" id="2038277"/>
    <lineage>
        <taxon>Bacteria</taxon>
        <taxon>Pseudomonadati</taxon>
        <taxon>Pseudomonadota</taxon>
        <taxon>Alphaproteobacteria</taxon>
        <taxon>Hyphomicrobiales</taxon>
        <taxon>Methylobacteriaceae</taxon>
        <taxon>Methylobacterium</taxon>
    </lineage>
</organism>
<sequence length="64" mass="7184">MTHPPTSPEPLDVIAGELHDLTRHCIQGCPTWEDLDPSDPWEAGMIRLAYDRARALVEMGRDEA</sequence>
<protein>
    <submittedName>
        <fullName evidence="1">Uncharacterized protein</fullName>
    </submittedName>
</protein>